<dbReference type="GO" id="GO:0015423">
    <property type="term" value="F:ABC-type maltose transporter activity"/>
    <property type="evidence" value="ECO:0007669"/>
    <property type="project" value="TreeGrafter"/>
</dbReference>
<evidence type="ECO:0000256" key="1">
    <source>
        <dbReference type="ARBA" id="ARBA00004651"/>
    </source>
</evidence>
<name>A0A7G1G5Y9_9BACT</name>
<dbReference type="SUPFAM" id="SSF161098">
    <property type="entry name" value="MetI-like"/>
    <property type="match status" value="2"/>
</dbReference>
<feature type="transmembrane region" description="Helical" evidence="9">
    <location>
        <begin position="724"/>
        <end position="746"/>
    </location>
</feature>
<keyword evidence="7 9" id="KW-1133">Transmembrane helix</keyword>
<dbReference type="Proteomes" id="UP000516361">
    <property type="component" value="Chromosome"/>
</dbReference>
<dbReference type="AlphaFoldDB" id="A0A7G1G5Y9"/>
<feature type="transmembrane region" description="Helical" evidence="9">
    <location>
        <begin position="832"/>
        <end position="853"/>
    </location>
</feature>
<dbReference type="InterPro" id="IPR035906">
    <property type="entry name" value="MetI-like_sf"/>
</dbReference>
<reference evidence="12 13" key="1">
    <citation type="submission" date="2018-06" db="EMBL/GenBank/DDBJ databases">
        <title>Genome sequencing of Oceanotoga sp. sy52.</title>
        <authorList>
            <person name="Mori K."/>
        </authorList>
    </citation>
    <scope>NUCLEOTIDE SEQUENCE [LARGE SCALE GENOMIC DNA]</scope>
    <source>
        <strain evidence="13">sy52</strain>
    </source>
</reference>
<feature type="domain" description="ABC transmembrane type-1" evidence="11">
    <location>
        <begin position="656"/>
        <end position="853"/>
    </location>
</feature>
<comment type="similarity">
    <text evidence="2">Belongs to the binding-protein-dependent transport system permease family. MalFG subfamily.</text>
</comment>
<accession>A0A7G1G5Y9</accession>
<dbReference type="PANTHER" id="PTHR32243:SF50">
    <property type="entry name" value="MALTOSE_MALTODEXTRIN TRANSPORT SYSTEM PERMEASE PROTEIN MALG"/>
    <property type="match status" value="1"/>
</dbReference>
<evidence type="ECO:0000256" key="4">
    <source>
        <dbReference type="ARBA" id="ARBA00022475"/>
    </source>
</evidence>
<dbReference type="RefSeq" id="WP_190615586.1">
    <property type="nucleotide sequence ID" value="NZ_AP018712.1"/>
</dbReference>
<evidence type="ECO:0000256" key="7">
    <source>
        <dbReference type="ARBA" id="ARBA00022989"/>
    </source>
</evidence>
<dbReference type="InParanoid" id="A0A7G1G5Y9"/>
<gene>
    <name evidence="12" type="ORF">OSSY52_06350</name>
</gene>
<evidence type="ECO:0000256" key="2">
    <source>
        <dbReference type="ARBA" id="ARBA00009047"/>
    </source>
</evidence>
<keyword evidence="3 9" id="KW-0813">Transport</keyword>
<comment type="subcellular location">
    <subcellularLocation>
        <location evidence="1 9">Cell membrane</location>
        <topology evidence="1 9">Multi-pass membrane protein</topology>
    </subcellularLocation>
</comment>
<evidence type="ECO:0000313" key="13">
    <source>
        <dbReference type="Proteomes" id="UP000516361"/>
    </source>
</evidence>
<evidence type="ECO:0000256" key="10">
    <source>
        <dbReference type="SAM" id="Coils"/>
    </source>
</evidence>
<keyword evidence="6 9" id="KW-0812">Transmembrane</keyword>
<dbReference type="PANTHER" id="PTHR32243">
    <property type="entry name" value="MALTOSE TRANSPORT SYSTEM PERMEASE-RELATED"/>
    <property type="match status" value="1"/>
</dbReference>
<organism evidence="12 13">
    <name type="scientific">Tepiditoga spiralis</name>
    <dbReference type="NCBI Taxonomy" id="2108365"/>
    <lineage>
        <taxon>Bacteria</taxon>
        <taxon>Thermotogati</taxon>
        <taxon>Thermotogota</taxon>
        <taxon>Thermotogae</taxon>
        <taxon>Petrotogales</taxon>
        <taxon>Petrotogaceae</taxon>
        <taxon>Tepiditoga</taxon>
    </lineage>
</organism>
<dbReference type="Pfam" id="PF00528">
    <property type="entry name" value="BPD_transp_1"/>
    <property type="match status" value="1"/>
</dbReference>
<dbReference type="GO" id="GO:0005886">
    <property type="term" value="C:plasma membrane"/>
    <property type="evidence" value="ECO:0007669"/>
    <property type="project" value="UniProtKB-SubCell"/>
</dbReference>
<dbReference type="InterPro" id="IPR050901">
    <property type="entry name" value="BP-dep_ABC_trans_perm"/>
</dbReference>
<evidence type="ECO:0000256" key="6">
    <source>
        <dbReference type="ARBA" id="ARBA00022692"/>
    </source>
</evidence>
<dbReference type="CDD" id="cd06261">
    <property type="entry name" value="TM_PBP2"/>
    <property type="match status" value="1"/>
</dbReference>
<evidence type="ECO:0000256" key="3">
    <source>
        <dbReference type="ARBA" id="ARBA00022448"/>
    </source>
</evidence>
<dbReference type="Gene3D" id="1.10.3720.10">
    <property type="entry name" value="MetI-like"/>
    <property type="match status" value="2"/>
</dbReference>
<dbReference type="PROSITE" id="PS50928">
    <property type="entry name" value="ABC_TM1"/>
    <property type="match status" value="1"/>
</dbReference>
<dbReference type="KEGG" id="ocy:OSSY52_06350"/>
<protein>
    <submittedName>
        <fullName evidence="12">Maltose ABC transporter permease</fullName>
    </submittedName>
</protein>
<feature type="coiled-coil region" evidence="10">
    <location>
        <begin position="278"/>
        <end position="305"/>
    </location>
</feature>
<dbReference type="EMBL" id="AP018712">
    <property type="protein sequence ID" value="BBE30494.1"/>
    <property type="molecule type" value="Genomic_DNA"/>
</dbReference>
<feature type="transmembrane region" description="Helical" evidence="9">
    <location>
        <begin position="777"/>
        <end position="798"/>
    </location>
</feature>
<evidence type="ECO:0000256" key="9">
    <source>
        <dbReference type="RuleBase" id="RU363032"/>
    </source>
</evidence>
<sequence>MAMIQKKNYFLRHIIMIIVVLIILFPIIWVVSTSVRRDNAAFSSKLFSNRLTMRNYTELLFPKPTVPELIKDLNDVTAYIDEYNSYTTEQAIKRSNEDINKLFNYLDMSKENLNNVEKNYESVLSTFIEEKESILKDLNEIRETDFAYFNKKLSDLNKKLNEYGYNLETSKLDTLIKNYLSQRKKTYEFLIQYKGNNDKYYSETESLLFKVPLKTTLWKIKTYRKWKREENTDFINNIGTEVSNLESSWKKVDSEIKILSNKINTFVQEKFGITLKTISDNEEKIKNYETIQSKLKNELNNTEVSLNKIKVKVKAITDVYFLNKSKIKAAYDVIKSTEFKGGELPKTGSDGNFYLLVQKYKDILPDIYSSAKNIDSLNKNGFVETVKLYDEIFNFLYSNFSGIYSLRNNETVMPAYETLKSSAEKMAISLSEIKMIINQYKDNYENKLELISMDNKLTNEINKASNENEVLKENEKDKLDFVNEIQELPNLIFVKDFTNENIKTLNEAYYYSIFLKSKFYSKYIPERNKYFLFSAYNNLKESKNRFLSGKEKMETLISKMSVQLTFLKNNIKNIVKLNYGGNVTNIKSIEIMTDLYNTKYGNANADLSRASRIVSDFSEKLKYGNLKSILKKIDKYLYNFSMDWKKWLRKPFVRWMLNSIIVAGLTAFLTVLMTSMAAYPFSRMRFVGRKQGLLFLMIIQMFPAIMSMVALYKTLKFIGDYNPFIGLDTIGGLIFVYLGGIAYNMWLFKGYYDTIPDSLEESAMIDGATRLQTFWKIVFPLSLPIISVVTILAFMGIFNEFLLANIILQREEIYTYALGLRSFTTGPFETEWGMFTAASMIGMLPMVTLFLVMQKWIVGGLTQGSVKG</sequence>
<evidence type="ECO:0000256" key="8">
    <source>
        <dbReference type="ARBA" id="ARBA00023136"/>
    </source>
</evidence>
<feature type="transmembrane region" description="Helical" evidence="9">
    <location>
        <begin position="9"/>
        <end position="31"/>
    </location>
</feature>
<keyword evidence="5" id="KW-0762">Sugar transport</keyword>
<keyword evidence="10" id="KW-0175">Coiled coil</keyword>
<feature type="transmembrane region" description="Helical" evidence="9">
    <location>
        <begin position="693"/>
        <end position="712"/>
    </location>
</feature>
<dbReference type="InterPro" id="IPR000515">
    <property type="entry name" value="MetI-like"/>
</dbReference>
<evidence type="ECO:0000313" key="12">
    <source>
        <dbReference type="EMBL" id="BBE30494.1"/>
    </source>
</evidence>
<keyword evidence="4" id="KW-1003">Cell membrane</keyword>
<feature type="transmembrane region" description="Helical" evidence="9">
    <location>
        <begin position="655"/>
        <end position="681"/>
    </location>
</feature>
<dbReference type="GO" id="GO:0042956">
    <property type="term" value="P:maltodextrin transmembrane transport"/>
    <property type="evidence" value="ECO:0007669"/>
    <property type="project" value="TreeGrafter"/>
</dbReference>
<proteinExistence type="inferred from homology"/>
<evidence type="ECO:0000259" key="11">
    <source>
        <dbReference type="PROSITE" id="PS50928"/>
    </source>
</evidence>
<keyword evidence="8 9" id="KW-0472">Membrane</keyword>
<evidence type="ECO:0000256" key="5">
    <source>
        <dbReference type="ARBA" id="ARBA00022597"/>
    </source>
</evidence>
<keyword evidence="13" id="KW-1185">Reference proteome</keyword>